<sequence length="198" mass="21031">RPPRRQAARPAAARAGARRDDRGARDLPRLLHRRAARGDRGAGLEPQPPLPAAHLHLHRDGDRRGGQPARPVGGGRSRGAPDAARARRRRDGRDARRARPVGDQRAAARLARRGAPGGRTGPPVQARPRRGDRRARAATARRAWRLGRPARVQPALHGLGDGLPLRVGRLGPDLGGRPRGGGADGAPPRAARPARAGV</sequence>
<dbReference type="AlphaFoldDB" id="A0A6J4SZB3"/>
<accession>A0A6J4SZB3</accession>
<reference evidence="2" key="1">
    <citation type="submission" date="2020-02" db="EMBL/GenBank/DDBJ databases">
        <authorList>
            <person name="Meier V. D."/>
        </authorList>
    </citation>
    <scope>NUCLEOTIDE SEQUENCE</scope>
    <source>
        <strain evidence="2">AVDCRST_MAG30</strain>
    </source>
</reference>
<feature type="compositionally biased region" description="Gly residues" evidence="1">
    <location>
        <begin position="173"/>
        <end position="184"/>
    </location>
</feature>
<feature type="compositionally biased region" description="Basic and acidic residues" evidence="1">
    <location>
        <begin position="91"/>
        <end position="102"/>
    </location>
</feature>
<evidence type="ECO:0000256" key="1">
    <source>
        <dbReference type="SAM" id="MobiDB-lite"/>
    </source>
</evidence>
<proteinExistence type="predicted"/>
<feature type="non-terminal residue" evidence="2">
    <location>
        <position position="198"/>
    </location>
</feature>
<protein>
    <submittedName>
        <fullName evidence="2">Uncharacterized protein</fullName>
    </submittedName>
</protein>
<feature type="region of interest" description="Disordered" evidence="1">
    <location>
        <begin position="1"/>
        <end position="198"/>
    </location>
</feature>
<feature type="compositionally biased region" description="Low complexity" evidence="1">
    <location>
        <begin position="185"/>
        <end position="198"/>
    </location>
</feature>
<feature type="compositionally biased region" description="Low complexity" evidence="1">
    <location>
        <begin position="162"/>
        <end position="172"/>
    </location>
</feature>
<evidence type="ECO:0000313" key="2">
    <source>
        <dbReference type="EMBL" id="CAA9509752.1"/>
    </source>
</evidence>
<feature type="non-terminal residue" evidence="2">
    <location>
        <position position="1"/>
    </location>
</feature>
<gene>
    <name evidence="2" type="ORF">AVDCRST_MAG30-2411</name>
</gene>
<feature type="compositionally biased region" description="Basic and acidic residues" evidence="1">
    <location>
        <begin position="17"/>
        <end position="29"/>
    </location>
</feature>
<name>A0A6J4SZB3_9ACTN</name>
<dbReference type="EMBL" id="CADCVS010000315">
    <property type="protein sequence ID" value="CAA9509752.1"/>
    <property type="molecule type" value="Genomic_DNA"/>
</dbReference>
<organism evidence="2">
    <name type="scientific">uncultured Solirubrobacteraceae bacterium</name>
    <dbReference type="NCBI Taxonomy" id="1162706"/>
    <lineage>
        <taxon>Bacteria</taxon>
        <taxon>Bacillati</taxon>
        <taxon>Actinomycetota</taxon>
        <taxon>Thermoleophilia</taxon>
        <taxon>Solirubrobacterales</taxon>
        <taxon>Solirubrobacteraceae</taxon>
        <taxon>environmental samples</taxon>
    </lineage>
</organism>